<sequence>MWKPEHFSIRASLSSDSSDSRLSLKAFAGTLESQSSPDRFIPMKTFFYNININFMAQQKSEADSISRNKIRRIISRIYGSIIHFKPYLL</sequence>
<dbReference type="AlphaFoldDB" id="A0A016UCY4"/>
<dbReference type="EMBL" id="JARK01001381">
    <property type="protein sequence ID" value="EYC12796.1"/>
    <property type="molecule type" value="Genomic_DNA"/>
</dbReference>
<proteinExistence type="predicted"/>
<accession>A0A016UCY4</accession>
<comment type="caution">
    <text evidence="1">The sequence shown here is derived from an EMBL/GenBank/DDBJ whole genome shotgun (WGS) entry which is preliminary data.</text>
</comment>
<dbReference type="Proteomes" id="UP000024635">
    <property type="component" value="Unassembled WGS sequence"/>
</dbReference>
<evidence type="ECO:0000313" key="1">
    <source>
        <dbReference type="EMBL" id="EYC12796.1"/>
    </source>
</evidence>
<name>A0A016UCY4_9BILA</name>
<evidence type="ECO:0000313" key="2">
    <source>
        <dbReference type="Proteomes" id="UP000024635"/>
    </source>
</evidence>
<organism evidence="1 2">
    <name type="scientific">Ancylostoma ceylanicum</name>
    <dbReference type="NCBI Taxonomy" id="53326"/>
    <lineage>
        <taxon>Eukaryota</taxon>
        <taxon>Metazoa</taxon>
        <taxon>Ecdysozoa</taxon>
        <taxon>Nematoda</taxon>
        <taxon>Chromadorea</taxon>
        <taxon>Rhabditida</taxon>
        <taxon>Rhabditina</taxon>
        <taxon>Rhabditomorpha</taxon>
        <taxon>Strongyloidea</taxon>
        <taxon>Ancylostomatidae</taxon>
        <taxon>Ancylostomatinae</taxon>
        <taxon>Ancylostoma</taxon>
    </lineage>
</organism>
<keyword evidence="2" id="KW-1185">Reference proteome</keyword>
<reference evidence="2" key="1">
    <citation type="journal article" date="2015" name="Nat. Genet.">
        <title>The genome and transcriptome of the zoonotic hookworm Ancylostoma ceylanicum identify infection-specific gene families.</title>
        <authorList>
            <person name="Schwarz E.M."/>
            <person name="Hu Y."/>
            <person name="Antoshechkin I."/>
            <person name="Miller M.M."/>
            <person name="Sternberg P.W."/>
            <person name="Aroian R.V."/>
        </authorList>
    </citation>
    <scope>NUCLEOTIDE SEQUENCE</scope>
    <source>
        <strain evidence="2">HY135</strain>
    </source>
</reference>
<gene>
    <name evidence="1" type="primary">Acey_s0045.g1092</name>
    <name evidence="1" type="ORF">Y032_0045g1092</name>
</gene>
<protein>
    <submittedName>
        <fullName evidence="1">Uncharacterized protein</fullName>
    </submittedName>
</protein>